<dbReference type="AlphaFoldDB" id="X1DP29"/>
<sequence>MSFTGGVFPIEIFFRIAFFLSSKELRSWLCVQPCIVSYFRNHDGYSRYAQSIFFFRFRDGLRLCNAEVEKSKARRLVNSVLNYFGRDTKTMLLNDKGIRRLYAKTNTLLTLSENVAGK</sequence>
<accession>X1DP29</accession>
<dbReference type="EMBL" id="BART01023906">
    <property type="protein sequence ID" value="GAG98191.1"/>
    <property type="molecule type" value="Genomic_DNA"/>
</dbReference>
<evidence type="ECO:0000313" key="1">
    <source>
        <dbReference type="EMBL" id="GAG98191.1"/>
    </source>
</evidence>
<organism evidence="1">
    <name type="scientific">marine sediment metagenome</name>
    <dbReference type="NCBI Taxonomy" id="412755"/>
    <lineage>
        <taxon>unclassified sequences</taxon>
        <taxon>metagenomes</taxon>
        <taxon>ecological metagenomes</taxon>
    </lineage>
</organism>
<name>X1DP29_9ZZZZ</name>
<proteinExistence type="predicted"/>
<protein>
    <submittedName>
        <fullName evidence="1">Uncharacterized protein</fullName>
    </submittedName>
</protein>
<comment type="caution">
    <text evidence="1">The sequence shown here is derived from an EMBL/GenBank/DDBJ whole genome shotgun (WGS) entry which is preliminary data.</text>
</comment>
<feature type="non-terminal residue" evidence="1">
    <location>
        <position position="118"/>
    </location>
</feature>
<gene>
    <name evidence="1" type="ORF">S01H4_43349</name>
</gene>
<reference evidence="1" key="1">
    <citation type="journal article" date="2014" name="Front. Microbiol.">
        <title>High frequency of phylogenetically diverse reductive dehalogenase-homologous genes in deep subseafloor sedimentary metagenomes.</title>
        <authorList>
            <person name="Kawai M."/>
            <person name="Futagami T."/>
            <person name="Toyoda A."/>
            <person name="Takaki Y."/>
            <person name="Nishi S."/>
            <person name="Hori S."/>
            <person name="Arai W."/>
            <person name="Tsubouchi T."/>
            <person name="Morono Y."/>
            <person name="Uchiyama I."/>
            <person name="Ito T."/>
            <person name="Fujiyama A."/>
            <person name="Inagaki F."/>
            <person name="Takami H."/>
        </authorList>
    </citation>
    <scope>NUCLEOTIDE SEQUENCE</scope>
    <source>
        <strain evidence="1">Expedition CK06-06</strain>
    </source>
</reference>